<accession>A0ABW0EIZ8</accession>
<dbReference type="RefSeq" id="WP_378246252.1">
    <property type="nucleotide sequence ID" value="NZ_JBHSKF010000003.1"/>
</dbReference>
<feature type="region of interest" description="Disordered" evidence="1">
    <location>
        <begin position="51"/>
        <end position="105"/>
    </location>
</feature>
<dbReference type="EMBL" id="JBHSKF010000003">
    <property type="protein sequence ID" value="MFC5287393.1"/>
    <property type="molecule type" value="Genomic_DNA"/>
</dbReference>
<proteinExistence type="predicted"/>
<organism evidence="2 3">
    <name type="scientific">Actinokineospora guangxiensis</name>
    <dbReference type="NCBI Taxonomy" id="1490288"/>
    <lineage>
        <taxon>Bacteria</taxon>
        <taxon>Bacillati</taxon>
        <taxon>Actinomycetota</taxon>
        <taxon>Actinomycetes</taxon>
        <taxon>Pseudonocardiales</taxon>
        <taxon>Pseudonocardiaceae</taxon>
        <taxon>Actinokineospora</taxon>
    </lineage>
</organism>
<sequence>MPIRTNRGRAAVYRKLWGWPLRSPRHLAVAAVVAAVVITAAGIVIPKLSGAESNRRADPGGGSTSTSETHVFGSRTVVVPPATGSAATTETRVEPTLTPSTAPAPPEALTVAADWAKAWVNHPDGMTPQAWREQLRPFTDAESMVKLEDVEPARIPASAVTGEPRVVVSYLKSVVAEVPTDEVLLRLTVVETDQGWKVSEFAMGEG</sequence>
<evidence type="ECO:0000313" key="3">
    <source>
        <dbReference type="Proteomes" id="UP001596157"/>
    </source>
</evidence>
<evidence type="ECO:0000256" key="1">
    <source>
        <dbReference type="SAM" id="MobiDB-lite"/>
    </source>
</evidence>
<keyword evidence="3" id="KW-1185">Reference proteome</keyword>
<name>A0ABW0EIZ8_9PSEU</name>
<protein>
    <recommendedName>
        <fullName evidence="4">Mce-associated membrane protein</fullName>
    </recommendedName>
</protein>
<evidence type="ECO:0000313" key="2">
    <source>
        <dbReference type="EMBL" id="MFC5287393.1"/>
    </source>
</evidence>
<comment type="caution">
    <text evidence="2">The sequence shown here is derived from an EMBL/GenBank/DDBJ whole genome shotgun (WGS) entry which is preliminary data.</text>
</comment>
<gene>
    <name evidence="2" type="ORF">ACFPM7_10055</name>
</gene>
<dbReference type="Proteomes" id="UP001596157">
    <property type="component" value="Unassembled WGS sequence"/>
</dbReference>
<reference evidence="3" key="1">
    <citation type="journal article" date="2019" name="Int. J. Syst. Evol. Microbiol.">
        <title>The Global Catalogue of Microorganisms (GCM) 10K type strain sequencing project: providing services to taxonomists for standard genome sequencing and annotation.</title>
        <authorList>
            <consortium name="The Broad Institute Genomics Platform"/>
            <consortium name="The Broad Institute Genome Sequencing Center for Infectious Disease"/>
            <person name="Wu L."/>
            <person name="Ma J."/>
        </authorList>
    </citation>
    <scope>NUCLEOTIDE SEQUENCE [LARGE SCALE GENOMIC DNA]</scope>
    <source>
        <strain evidence="3">CCUG 59778</strain>
    </source>
</reference>
<evidence type="ECO:0008006" key="4">
    <source>
        <dbReference type="Google" id="ProtNLM"/>
    </source>
</evidence>